<dbReference type="InterPro" id="IPR050407">
    <property type="entry name" value="Geranylgeranyl_reductase"/>
</dbReference>
<dbReference type="InterPro" id="IPR036188">
    <property type="entry name" value="FAD/NAD-bd_sf"/>
</dbReference>
<accession>A0A223VB18</accession>
<dbReference type="Gene3D" id="3.50.50.60">
    <property type="entry name" value="FAD/NAD(P)-binding domain"/>
    <property type="match status" value="1"/>
</dbReference>
<evidence type="ECO:0000313" key="2">
    <source>
        <dbReference type="Proteomes" id="UP000215244"/>
    </source>
</evidence>
<proteinExistence type="predicted"/>
<dbReference type="InterPro" id="IPR002938">
    <property type="entry name" value="FAD-bd"/>
</dbReference>
<dbReference type="EMBL" id="CP022957">
    <property type="protein sequence ID" value="ASV32069.1"/>
    <property type="molecule type" value="Genomic_DNA"/>
</dbReference>
<dbReference type="PRINTS" id="PR00420">
    <property type="entry name" value="RNGMNOXGNASE"/>
</dbReference>
<name>A0A223VB18_9FLAO</name>
<sequence length="374" mass="42412">MNGHDVIIVGGGLAGLTVAIALSRYNYNVAIFESSAYPHHKVCGEYVSNEIVPYLQFLGVDLIAEGGVSITDFEISNTKGKKVKSSLPIGGVGISRYAFDHLLFKQAKKQNVRFYFKKVLDVAHEQDVFTVYTKQKSIKAKVVIGAFGKRSNLDKKLNRDFIQRKNGWLGVKCHYKNEEFPTNLVALHNFEGGYGGLSKTETGAVNFCYLARYDQFRKHKNIEDFNSRVVSQNPHLREFLKHSEALFDAPISIGQISFDSKKPVFNHILMCGDTAGLIHPLCGNGMAMAIHSGKLVSEAVHRFMSEREYLRKDMEKEYSEEWRKHFKDRLRYGSYFQKILMQESLLNWGINTLGRSEGILRAMIKKTHGKMVTP</sequence>
<protein>
    <submittedName>
        <fullName evidence="1">FAD-dependent oxidoreductase</fullName>
    </submittedName>
</protein>
<dbReference type="SUPFAM" id="SSF51905">
    <property type="entry name" value="FAD/NAD(P)-binding domain"/>
    <property type="match status" value="1"/>
</dbReference>
<dbReference type="Pfam" id="PF01494">
    <property type="entry name" value="FAD_binding_3"/>
    <property type="match status" value="1"/>
</dbReference>
<evidence type="ECO:0000313" key="1">
    <source>
        <dbReference type="EMBL" id="ASV32069.1"/>
    </source>
</evidence>
<dbReference type="OrthoDB" id="1142316at2"/>
<dbReference type="RefSeq" id="WP_094998654.1">
    <property type="nucleotide sequence ID" value="NZ_BMJL01000005.1"/>
</dbReference>
<dbReference type="KEGG" id="marb:CJ263_18625"/>
<reference evidence="1 2" key="1">
    <citation type="submission" date="2017-08" db="EMBL/GenBank/DDBJ databases">
        <title>The complete genome sequence of Maribacter sp. B1, isolated from deep-sea sediment.</title>
        <authorList>
            <person name="Wu Y.-H."/>
            <person name="Cheng H."/>
            <person name="Xu X.-W."/>
        </authorList>
    </citation>
    <scope>NUCLEOTIDE SEQUENCE [LARGE SCALE GENOMIC DNA]</scope>
    <source>
        <strain evidence="1 2">B1</strain>
    </source>
</reference>
<dbReference type="PANTHER" id="PTHR42685">
    <property type="entry name" value="GERANYLGERANYL DIPHOSPHATE REDUCTASE"/>
    <property type="match status" value="1"/>
</dbReference>
<organism evidence="1 2">
    <name type="scientific">Maribacter cobaltidurans</name>
    <dbReference type="NCBI Taxonomy" id="1178778"/>
    <lineage>
        <taxon>Bacteria</taxon>
        <taxon>Pseudomonadati</taxon>
        <taxon>Bacteroidota</taxon>
        <taxon>Flavobacteriia</taxon>
        <taxon>Flavobacteriales</taxon>
        <taxon>Flavobacteriaceae</taxon>
        <taxon>Maribacter</taxon>
    </lineage>
</organism>
<gene>
    <name evidence="1" type="ORF">CJ263_18625</name>
</gene>
<dbReference type="PANTHER" id="PTHR42685:SF22">
    <property type="entry name" value="CONDITIONED MEDIUM FACTOR RECEPTOR 1"/>
    <property type="match status" value="1"/>
</dbReference>
<dbReference type="AlphaFoldDB" id="A0A223VB18"/>
<dbReference type="GO" id="GO:0071949">
    <property type="term" value="F:FAD binding"/>
    <property type="evidence" value="ECO:0007669"/>
    <property type="project" value="InterPro"/>
</dbReference>
<dbReference type="Proteomes" id="UP000215244">
    <property type="component" value="Chromosome"/>
</dbReference>
<keyword evidence="2" id="KW-1185">Reference proteome</keyword>